<reference evidence="1 2" key="2">
    <citation type="journal article" date="2012" name="J. Bacteriol.">
        <title>Genome Sequence of Edwardsiella ictaluri 93-146, a Strain Associated with a Natural Channel Catfish Outbreak of Enteric Septicemia of Catfish.</title>
        <authorList>
            <person name="Williams M.L."/>
            <person name="Gillaspy A.F."/>
            <person name="Dyer D.W."/>
            <person name="Thune R.L."/>
            <person name="Waldbieser G.C."/>
            <person name="Schuster S.C."/>
            <person name="Gipson J."/>
            <person name="Zaitshik J."/>
            <person name="Landry C."/>
            <person name="Banes M.M."/>
            <person name="Lawrence M.L."/>
        </authorList>
    </citation>
    <scope>NUCLEOTIDE SEQUENCE [LARGE SCALE GENOMIC DNA]</scope>
    <source>
        <strain evidence="1 2">93-146</strain>
    </source>
</reference>
<name>C5BH27_EDWI9</name>
<proteinExistence type="predicted"/>
<dbReference type="HOGENOM" id="CLU_2953072_0_0_6"/>
<protein>
    <submittedName>
        <fullName evidence="1">Uncharacterized protein</fullName>
    </submittedName>
</protein>
<dbReference type="AlphaFoldDB" id="C5BH27"/>
<reference evidence="2" key="1">
    <citation type="submission" date="2009-03" db="EMBL/GenBank/DDBJ databases">
        <title>Complete genome sequence of Edwardsiella ictaluri 93-146.</title>
        <authorList>
            <person name="Williams M.L."/>
            <person name="Gillaspy A.F."/>
            <person name="Dyer D.W."/>
            <person name="Thune R.L."/>
            <person name="Waldbieser G.C."/>
            <person name="Schuster S.C."/>
            <person name="Gipson J."/>
            <person name="Zaitshik J."/>
            <person name="Landry C."/>
            <person name="Lawrence M.L."/>
        </authorList>
    </citation>
    <scope>NUCLEOTIDE SEQUENCE [LARGE SCALE GENOMIC DNA]</scope>
    <source>
        <strain evidence="2">93-146</strain>
    </source>
</reference>
<gene>
    <name evidence="1" type="ordered locus">NT01EI_2287</name>
</gene>
<dbReference type="EMBL" id="CP001600">
    <property type="protein sequence ID" value="ACR69458.1"/>
    <property type="molecule type" value="Genomic_DNA"/>
</dbReference>
<dbReference type="Proteomes" id="UP000001485">
    <property type="component" value="Chromosome"/>
</dbReference>
<dbReference type="KEGG" id="eic:NT01EI_2287"/>
<evidence type="ECO:0000313" key="1">
    <source>
        <dbReference type="EMBL" id="ACR69458.1"/>
    </source>
</evidence>
<organism evidence="1 2">
    <name type="scientific">Edwardsiella ictaluri (strain 93-146)</name>
    <dbReference type="NCBI Taxonomy" id="634503"/>
    <lineage>
        <taxon>Bacteria</taxon>
        <taxon>Pseudomonadati</taxon>
        <taxon>Pseudomonadota</taxon>
        <taxon>Gammaproteobacteria</taxon>
        <taxon>Enterobacterales</taxon>
        <taxon>Hafniaceae</taxon>
        <taxon>Edwardsiella</taxon>
    </lineage>
</organism>
<evidence type="ECO:0000313" key="2">
    <source>
        <dbReference type="Proteomes" id="UP000001485"/>
    </source>
</evidence>
<sequence length="59" mass="7121">MLILCWLFDLHIFPQNFPKTLPQNRTKNNHFFVFFAHDFGIFFSLNDVVQEHNVELRAL</sequence>
<accession>C5BH27</accession>